<feature type="region of interest" description="Disordered" evidence="1">
    <location>
        <begin position="117"/>
        <end position="147"/>
    </location>
</feature>
<protein>
    <submittedName>
        <fullName evidence="2">Uncharacterized protein</fullName>
    </submittedName>
</protein>
<evidence type="ECO:0000313" key="2">
    <source>
        <dbReference type="EMBL" id="ACE93729.1"/>
    </source>
</evidence>
<evidence type="ECO:0000256" key="1">
    <source>
        <dbReference type="SAM" id="MobiDB-lite"/>
    </source>
</evidence>
<dbReference type="AlphaFoldDB" id="B3Q223"/>
<dbReference type="Proteomes" id="UP000008817">
    <property type="component" value="Plasmid pB"/>
</dbReference>
<keyword evidence="2" id="KW-0614">Plasmid</keyword>
<dbReference type="KEGG" id="rec:RHECIAT_PB0000002"/>
<evidence type="ECO:0000313" key="3">
    <source>
        <dbReference type="Proteomes" id="UP000008817"/>
    </source>
</evidence>
<sequence>MILRPGKDGIRGEFRAVVGDDHPRFAAPFDEDRQFASDATTQDRGARDRRQAFAGHVFDEVEHAKPPSASELVVNEIQRASGIGLRFDQDRATRADSAAPAFLLANGKSFFAIEPVDAVDPNGAPPPAEAAGRRSPVARSRNRATSL</sequence>
<gene>
    <name evidence="2" type="ordered locus">RHECIAT_PB0000002</name>
</gene>
<geneLocation type="plasmid" evidence="2 3">
    <name>pB</name>
</geneLocation>
<accession>B3Q223</accession>
<organism evidence="2 3">
    <name type="scientific">Rhizobium etli (strain CIAT 652)</name>
    <dbReference type="NCBI Taxonomy" id="491916"/>
    <lineage>
        <taxon>Bacteria</taxon>
        <taxon>Pseudomonadati</taxon>
        <taxon>Pseudomonadota</taxon>
        <taxon>Alphaproteobacteria</taxon>
        <taxon>Hyphomicrobiales</taxon>
        <taxon>Rhizobiaceae</taxon>
        <taxon>Rhizobium/Agrobacterium group</taxon>
        <taxon>Rhizobium</taxon>
    </lineage>
</organism>
<name>B3Q223_RHIE6</name>
<reference evidence="2 3" key="1">
    <citation type="submission" date="2008-04" db="EMBL/GenBank/DDBJ databases">
        <title>Genome diversity and DNA divergence of Rhizobium etli.</title>
        <authorList>
            <person name="Gonzalez V."/>
            <person name="Acosta J.L."/>
            <person name="Santamaria R.I."/>
            <person name="Bustos P."/>
            <person name="Hernandez-Gonzalez I.L."/>
            <person name="Fernandez J.L."/>
            <person name="Diaz R."/>
            <person name="Flores M."/>
            <person name="Mora J."/>
            <person name="Palacios R."/>
            <person name="Davila G."/>
        </authorList>
    </citation>
    <scope>NUCLEOTIDE SEQUENCE [LARGE SCALE GENOMIC DNA]</scope>
    <source>
        <strain evidence="3">CIAT 652</strain>
        <plasmid evidence="3">Plasmid pB</plasmid>
    </source>
</reference>
<proteinExistence type="predicted"/>
<dbReference type="HOGENOM" id="CLU_1766504_0_0_5"/>
<dbReference type="EMBL" id="CP001076">
    <property type="protein sequence ID" value="ACE93729.1"/>
    <property type="molecule type" value="Genomic_DNA"/>
</dbReference>